<dbReference type="Gene3D" id="3.40.1190.10">
    <property type="entry name" value="Mur-like, catalytic domain"/>
    <property type="match status" value="1"/>
</dbReference>
<evidence type="ECO:0000313" key="15">
    <source>
        <dbReference type="Proteomes" id="UP000006798"/>
    </source>
</evidence>
<dbReference type="InterPro" id="IPR005757">
    <property type="entry name" value="Mpl"/>
</dbReference>
<keyword evidence="4 9" id="KW-0067">ATP-binding</keyword>
<sequence length="529" mass="56960">MPHDTGGSRATGARAAAVQRRPRALGYNRRLPARPPHRKTRPETAAVPPRHAGCRIPTPAGFKSFREPMHIHILGICGTFMGGLAVLAKEAGHRVTGCDANVYPPMSTQLEAQGIELIEGFDPAQLSLEPDLFVIGNVVSRGNPLMEAILDRNLPYVSGPQWLGEHVLARKWVLAVAGTHGKTTTTSMLAWILEDAGYNPGFLVGGVPQNFGISARVTESDFFVIEADEYDTAFFDKRSKFVHYRPRTAILNNLEYDHADIFPDLAAIETQFHHLVRTVPGQGRIVVNGVEESLARVLERGCWSEVEQFGVGDWRESDAAATAAPGKDTFDVWFGDAVQGTVVWDLQGTHNRMNALAAIAAARHVGVPAAQAIESLSRFANVKRRMEVRGVAGGVTVYDDFAHHPTAIQTTLEGLRRRVGDARILAVLEPRSNTMKLGVMKAQLPASLEQADLVFGYGAPAGRDALGWDLAESLAPLGDKAAAFQDLGALVQAVRAAAQPGDHVLVMSNGGFGGVHQKLLDALAQGAAR</sequence>
<keyword evidence="1 9" id="KW-0436">Ligase</keyword>
<proteinExistence type="inferred from homology"/>
<evidence type="ECO:0000256" key="10">
    <source>
        <dbReference type="SAM" id="MobiDB-lite"/>
    </source>
</evidence>
<dbReference type="Proteomes" id="UP000006798">
    <property type="component" value="Chromosome 1"/>
</dbReference>
<evidence type="ECO:0000256" key="9">
    <source>
        <dbReference type="HAMAP-Rule" id="MF_02020"/>
    </source>
</evidence>
<dbReference type="HAMAP" id="MF_02020">
    <property type="entry name" value="Mpl"/>
    <property type="match status" value="1"/>
</dbReference>
<feature type="compositionally biased region" description="Low complexity" evidence="10">
    <location>
        <begin position="1"/>
        <end position="19"/>
    </location>
</feature>
<feature type="compositionally biased region" description="Basic residues" evidence="10">
    <location>
        <begin position="31"/>
        <end position="40"/>
    </location>
</feature>
<comment type="similarity">
    <text evidence="9">Belongs to the MurCDEF family. Mpl subfamily.</text>
</comment>
<protein>
    <recommendedName>
        <fullName evidence="9">UDP-N-acetylmuramate--L-alanyl-gamma-D-glutamyl-meso-2,6-diaminoheptandioate ligase</fullName>
        <ecNumber evidence="9">6.3.2.45</ecNumber>
    </recommendedName>
    <alternativeName>
        <fullName evidence="9">Murein peptide ligase</fullName>
    </alternativeName>
    <alternativeName>
        <fullName evidence="9">UDP-N-acetylmuramate:L-alanyl-gamma-D-glutamyl-meso-diaminopimelate ligase</fullName>
    </alternativeName>
</protein>
<evidence type="ECO:0000256" key="2">
    <source>
        <dbReference type="ARBA" id="ARBA00022618"/>
    </source>
</evidence>
<dbReference type="SUPFAM" id="SSF53244">
    <property type="entry name" value="MurD-like peptide ligases, peptide-binding domain"/>
    <property type="match status" value="1"/>
</dbReference>
<dbReference type="InterPro" id="IPR000713">
    <property type="entry name" value="Mur_ligase_N"/>
</dbReference>
<dbReference type="PANTHER" id="PTHR43445:SF5">
    <property type="entry name" value="UDP-N-ACETYLMURAMATE--L-ALANYL-GAMMA-D-GLUTAMYL-MESO-2,6-DIAMINOHEPTANDIOATE LIGASE"/>
    <property type="match status" value="1"/>
</dbReference>
<dbReference type="Pfam" id="PF08245">
    <property type="entry name" value="Mur_ligase_M"/>
    <property type="match status" value="1"/>
</dbReference>
<dbReference type="GO" id="GO:0051301">
    <property type="term" value="P:cell division"/>
    <property type="evidence" value="ECO:0007669"/>
    <property type="project" value="UniProtKB-KW"/>
</dbReference>
<dbReference type="GO" id="GO:0009252">
    <property type="term" value="P:peptidoglycan biosynthetic process"/>
    <property type="evidence" value="ECO:0007669"/>
    <property type="project" value="UniProtKB-KW"/>
</dbReference>
<dbReference type="AlphaFoldDB" id="G0EWH8"/>
<dbReference type="InterPro" id="IPR013221">
    <property type="entry name" value="Mur_ligase_cen"/>
</dbReference>
<dbReference type="InterPro" id="IPR050061">
    <property type="entry name" value="MurCDEF_pg_biosynth"/>
</dbReference>
<evidence type="ECO:0000256" key="3">
    <source>
        <dbReference type="ARBA" id="ARBA00022741"/>
    </source>
</evidence>
<dbReference type="EC" id="6.3.2.45" evidence="9"/>
<dbReference type="SUPFAM" id="SSF51984">
    <property type="entry name" value="MurCD N-terminal domain"/>
    <property type="match status" value="1"/>
</dbReference>
<feature type="domain" description="Mur ligase C-terminal" evidence="12">
    <location>
        <begin position="384"/>
        <end position="510"/>
    </location>
</feature>
<reference evidence="14 15" key="1">
    <citation type="journal article" date="2011" name="J. Bacteriol.">
        <title>Complete genome sequence of the type strain Cupriavidus necator N-1.</title>
        <authorList>
            <person name="Poehlein A."/>
            <person name="Kusian B."/>
            <person name="Friedrich B."/>
            <person name="Daniel R."/>
            <person name="Bowien B."/>
        </authorList>
    </citation>
    <scope>NUCLEOTIDE SEQUENCE [LARGE SCALE GENOMIC DNA]</scope>
    <source>
        <strain evidence="15">ATCC 43291 / DSM 13513 / CCUG 52238 / LMG 8453 / N-1</strain>
    </source>
</reference>
<dbReference type="GO" id="GO:0008360">
    <property type="term" value="P:regulation of cell shape"/>
    <property type="evidence" value="ECO:0007669"/>
    <property type="project" value="UniProtKB-KW"/>
</dbReference>
<dbReference type="Gene3D" id="3.90.190.20">
    <property type="entry name" value="Mur ligase, C-terminal domain"/>
    <property type="match status" value="1"/>
</dbReference>
<evidence type="ECO:0000259" key="13">
    <source>
        <dbReference type="Pfam" id="PF08245"/>
    </source>
</evidence>
<dbReference type="GO" id="GO:0005524">
    <property type="term" value="F:ATP binding"/>
    <property type="evidence" value="ECO:0007669"/>
    <property type="project" value="UniProtKB-UniRule"/>
</dbReference>
<keyword evidence="3 9" id="KW-0547">Nucleotide-binding</keyword>
<gene>
    <name evidence="9" type="primary">mpl</name>
    <name evidence="14" type="ordered locus">CNE_1c31230</name>
</gene>
<evidence type="ECO:0000256" key="7">
    <source>
        <dbReference type="ARBA" id="ARBA00023306"/>
    </source>
</evidence>
<evidence type="ECO:0000256" key="5">
    <source>
        <dbReference type="ARBA" id="ARBA00022960"/>
    </source>
</evidence>
<dbReference type="InterPro" id="IPR036565">
    <property type="entry name" value="Mur-like_cat_sf"/>
</dbReference>
<feature type="domain" description="Mur ligase central" evidence="13">
    <location>
        <begin position="176"/>
        <end position="362"/>
    </location>
</feature>
<dbReference type="Gene3D" id="3.40.50.720">
    <property type="entry name" value="NAD(P)-binding Rossmann-like Domain"/>
    <property type="match status" value="1"/>
</dbReference>
<comment type="pathway">
    <text evidence="9">Cell wall biogenesis; peptidoglycan recycling.</text>
</comment>
<evidence type="ECO:0000256" key="8">
    <source>
        <dbReference type="ARBA" id="ARBA00023316"/>
    </source>
</evidence>
<evidence type="ECO:0000256" key="1">
    <source>
        <dbReference type="ARBA" id="ARBA00022598"/>
    </source>
</evidence>
<name>G0EWH8_CUPNN</name>
<dbReference type="SUPFAM" id="SSF53623">
    <property type="entry name" value="MurD-like peptide ligases, catalytic domain"/>
    <property type="match status" value="1"/>
</dbReference>
<keyword evidence="5 9" id="KW-0133">Cell shape</keyword>
<accession>G0EWH8</accession>
<dbReference type="InterPro" id="IPR004101">
    <property type="entry name" value="Mur_ligase_C"/>
</dbReference>
<feature type="region of interest" description="Disordered" evidence="10">
    <location>
        <begin position="28"/>
        <end position="52"/>
    </location>
</feature>
<evidence type="ECO:0000256" key="4">
    <source>
        <dbReference type="ARBA" id="ARBA00022840"/>
    </source>
</evidence>
<dbReference type="EMBL" id="CP002877">
    <property type="protein sequence ID" value="AEI78436.1"/>
    <property type="molecule type" value="Genomic_DNA"/>
</dbReference>
<feature type="region of interest" description="Disordered" evidence="10">
    <location>
        <begin position="1"/>
        <end position="20"/>
    </location>
</feature>
<dbReference type="HOGENOM" id="CLU_028104_0_1_4"/>
<keyword evidence="6 9" id="KW-0573">Peptidoglycan synthesis</keyword>
<evidence type="ECO:0000313" key="14">
    <source>
        <dbReference type="EMBL" id="AEI78436.1"/>
    </source>
</evidence>
<keyword evidence="8 9" id="KW-0961">Cell wall biogenesis/degradation</keyword>
<dbReference type="GO" id="GO:0009254">
    <property type="term" value="P:peptidoglycan turnover"/>
    <property type="evidence" value="ECO:0007669"/>
    <property type="project" value="UniProtKB-UniRule"/>
</dbReference>
<evidence type="ECO:0000256" key="6">
    <source>
        <dbReference type="ARBA" id="ARBA00022984"/>
    </source>
</evidence>
<dbReference type="Pfam" id="PF01225">
    <property type="entry name" value="Mur_ligase"/>
    <property type="match status" value="1"/>
</dbReference>
<dbReference type="PANTHER" id="PTHR43445">
    <property type="entry name" value="UDP-N-ACETYLMURAMATE--L-ALANINE LIGASE-RELATED"/>
    <property type="match status" value="1"/>
</dbReference>
<keyword evidence="2 9" id="KW-0132">Cell division</keyword>
<comment type="function">
    <text evidence="9">Reutilizes the intact tripeptide L-alanyl-gamma-D-glutamyl-meso-diaminopimelate by linking it to UDP-N-acetylmuramate.</text>
</comment>
<dbReference type="KEGG" id="cnc:CNE_1c31230"/>
<feature type="domain" description="Mur ligase N-terminal catalytic" evidence="11">
    <location>
        <begin position="70"/>
        <end position="169"/>
    </location>
</feature>
<comment type="cofactor">
    <cofactor evidence="9">
        <name>Mg(2+)</name>
        <dbReference type="ChEBI" id="CHEBI:18420"/>
    </cofactor>
</comment>
<dbReference type="GO" id="GO:0071555">
    <property type="term" value="P:cell wall organization"/>
    <property type="evidence" value="ECO:0007669"/>
    <property type="project" value="UniProtKB-KW"/>
</dbReference>
<comment type="catalytic activity">
    <reaction evidence="9">
        <text>UDP-N-acetyl-alpha-D-muramate + L-alanyl-gamma-D-glutamyl-meso-2,6-diaminopimelate + ATP = UDP-N-acetyl-alpha-D-muramoyl-L-alanyl-gamma-D-glutamyl-meso-2,6-diaminopimelate + ADP + phosphate + H(+)</text>
        <dbReference type="Rhea" id="RHEA:29563"/>
        <dbReference type="ChEBI" id="CHEBI:15378"/>
        <dbReference type="ChEBI" id="CHEBI:30616"/>
        <dbReference type="ChEBI" id="CHEBI:43474"/>
        <dbReference type="ChEBI" id="CHEBI:61401"/>
        <dbReference type="ChEBI" id="CHEBI:70757"/>
        <dbReference type="ChEBI" id="CHEBI:83905"/>
        <dbReference type="ChEBI" id="CHEBI:456216"/>
        <dbReference type="EC" id="6.3.2.45"/>
    </reaction>
</comment>
<evidence type="ECO:0000259" key="11">
    <source>
        <dbReference type="Pfam" id="PF01225"/>
    </source>
</evidence>
<dbReference type="GO" id="GO:0106418">
    <property type="term" value="F:UDP-N-acetylmuramate-L-alanyl-gamma-D-glutamyl-meso-2,6-diaminoheptanedioate ligase activity"/>
    <property type="evidence" value="ECO:0007669"/>
    <property type="project" value="UniProtKB-EC"/>
</dbReference>
<evidence type="ECO:0000259" key="12">
    <source>
        <dbReference type="Pfam" id="PF02875"/>
    </source>
</evidence>
<keyword evidence="9" id="KW-0460">Magnesium</keyword>
<dbReference type="InterPro" id="IPR036615">
    <property type="entry name" value="Mur_ligase_C_dom_sf"/>
</dbReference>
<feature type="binding site" evidence="9">
    <location>
        <begin position="178"/>
        <end position="184"/>
    </location>
    <ligand>
        <name>ATP</name>
        <dbReference type="ChEBI" id="CHEBI:30616"/>
    </ligand>
</feature>
<keyword evidence="7 9" id="KW-0131">Cell cycle</keyword>
<dbReference type="NCBIfam" id="TIGR01081">
    <property type="entry name" value="mpl"/>
    <property type="match status" value="1"/>
</dbReference>
<dbReference type="Pfam" id="PF02875">
    <property type="entry name" value="Mur_ligase_C"/>
    <property type="match status" value="1"/>
</dbReference>
<organism evidence="14 15">
    <name type="scientific">Cupriavidus necator (strain ATCC 43291 / DSM 13513 / CCUG 52238 / LMG 8453 / N-1)</name>
    <name type="common">Ralstonia eutropha</name>
    <dbReference type="NCBI Taxonomy" id="1042878"/>
    <lineage>
        <taxon>Bacteria</taxon>
        <taxon>Pseudomonadati</taxon>
        <taxon>Pseudomonadota</taxon>
        <taxon>Betaproteobacteria</taxon>
        <taxon>Burkholderiales</taxon>
        <taxon>Burkholderiaceae</taxon>
        <taxon>Cupriavidus</taxon>
    </lineage>
</organism>
<dbReference type="UniPathway" id="UPA00544"/>